<dbReference type="EMBL" id="CP009517">
    <property type="protein sequence ID" value="AKB82268.1"/>
    <property type="molecule type" value="Genomic_DNA"/>
</dbReference>
<feature type="domain" description="Radical SAM core" evidence="8">
    <location>
        <begin position="36"/>
        <end position="253"/>
    </location>
</feature>
<comment type="cofactor">
    <cofactor evidence="1">
        <name>[4Fe-4S] cluster</name>
        <dbReference type="ChEBI" id="CHEBI:49883"/>
    </cofactor>
</comment>
<evidence type="ECO:0000256" key="7">
    <source>
        <dbReference type="ARBA" id="ARBA00023239"/>
    </source>
</evidence>
<keyword evidence="6" id="KW-0411">Iron-sulfur</keyword>
<dbReference type="InterPro" id="IPR058240">
    <property type="entry name" value="rSAM_sf"/>
</dbReference>
<dbReference type="GO" id="GO:0046872">
    <property type="term" value="F:metal ion binding"/>
    <property type="evidence" value="ECO:0007669"/>
    <property type="project" value="UniProtKB-KW"/>
</dbReference>
<name>A0A0E3SMR1_METBA</name>
<keyword evidence="7" id="KW-0456">Lyase</keyword>
<dbReference type="AlphaFoldDB" id="A0A0E3SMR1"/>
<dbReference type="InterPro" id="IPR017200">
    <property type="entry name" value="PqqE-like"/>
</dbReference>
<proteinExistence type="predicted"/>
<organism evidence="9 10">
    <name type="scientific">Methanosarcina barkeri 3</name>
    <dbReference type="NCBI Taxonomy" id="1434107"/>
    <lineage>
        <taxon>Archaea</taxon>
        <taxon>Methanobacteriati</taxon>
        <taxon>Methanobacteriota</taxon>
        <taxon>Stenosarchaea group</taxon>
        <taxon>Methanomicrobia</taxon>
        <taxon>Methanosarcinales</taxon>
        <taxon>Methanosarcinaceae</taxon>
        <taxon>Methanosarcina</taxon>
    </lineage>
</organism>
<evidence type="ECO:0000256" key="4">
    <source>
        <dbReference type="ARBA" id="ARBA00022723"/>
    </source>
</evidence>
<evidence type="ECO:0000313" key="10">
    <source>
        <dbReference type="Proteomes" id="UP000033066"/>
    </source>
</evidence>
<evidence type="ECO:0000256" key="3">
    <source>
        <dbReference type="ARBA" id="ARBA00022691"/>
    </source>
</evidence>
<dbReference type="SFLD" id="SFLDF00543">
    <property type="entry name" value="alternative_heme_biosynthesis"/>
    <property type="match status" value="1"/>
</dbReference>
<dbReference type="SFLD" id="SFLDG01067">
    <property type="entry name" value="SPASM/twitch_domain_containing"/>
    <property type="match status" value="1"/>
</dbReference>
<evidence type="ECO:0000256" key="2">
    <source>
        <dbReference type="ARBA" id="ARBA00022485"/>
    </source>
</evidence>
<dbReference type="KEGG" id="mbak:MSBR3_1690"/>
<dbReference type="InterPro" id="IPR007197">
    <property type="entry name" value="rSAM"/>
</dbReference>
<dbReference type="SFLD" id="SFLDG01386">
    <property type="entry name" value="main_SPASM_domain-containing"/>
    <property type="match status" value="1"/>
</dbReference>
<dbReference type="CDD" id="cd01335">
    <property type="entry name" value="Radical_SAM"/>
    <property type="match status" value="1"/>
</dbReference>
<dbReference type="SFLD" id="SFLDG01385">
    <property type="entry name" value="heme_carboxy_lyase_like"/>
    <property type="match status" value="1"/>
</dbReference>
<dbReference type="Pfam" id="PF13186">
    <property type="entry name" value="SPASM"/>
    <property type="match status" value="1"/>
</dbReference>
<dbReference type="RefSeq" id="WP_048107660.1">
    <property type="nucleotide sequence ID" value="NZ_CP009517.1"/>
</dbReference>
<keyword evidence="10" id="KW-1185">Reference proteome</keyword>
<dbReference type="InterPro" id="IPR013785">
    <property type="entry name" value="Aldolase_TIM"/>
</dbReference>
<reference evidence="9" key="1">
    <citation type="submission" date="2014-07" db="EMBL/GenBank/DDBJ databases">
        <title>Methanogenic archaea and the global carbon cycle.</title>
        <authorList>
            <person name="Henriksen J.R."/>
            <person name="Luke J."/>
            <person name="Reinhart S."/>
            <person name="Benedict M.N."/>
            <person name="Youngblut N.D."/>
            <person name="Metcalf M.E."/>
            <person name="Whitaker R.J."/>
            <person name="Metcalf W.W."/>
        </authorList>
    </citation>
    <scope>NUCLEOTIDE SEQUENCE [LARGE SCALE GENOMIC DNA]</scope>
    <source>
        <strain evidence="9">3</strain>
    </source>
</reference>
<dbReference type="Pfam" id="PF04055">
    <property type="entry name" value="Radical_SAM"/>
    <property type="match status" value="1"/>
</dbReference>
<dbReference type="PATRIC" id="fig|1434107.4.peg.2182"/>
<dbReference type="PANTHER" id="PTHR11228:SF7">
    <property type="entry name" value="PQQA PEPTIDE CYCLASE"/>
    <property type="match status" value="1"/>
</dbReference>
<dbReference type="GO" id="GO:0003824">
    <property type="term" value="F:catalytic activity"/>
    <property type="evidence" value="ECO:0007669"/>
    <property type="project" value="InterPro"/>
</dbReference>
<dbReference type="NCBIfam" id="TIGR04085">
    <property type="entry name" value="rSAM_more_4Fe4S"/>
    <property type="match status" value="1"/>
</dbReference>
<accession>A0A0E3SMR1</accession>
<sequence>MIGISKLYCGTVEPSDALRYGRESKKLPSHLLQFSKDKKPVVVWNMTRRCNLKCVHCYAQAKDIEFENELSTEEGKALIDDLASFGSPVILFSGGEPTLRKDLPELAAYAREKGMRAVISTNGTLIDRDMAKKLKEVGLSYVGVSLDGIRETNDKFRGVKGAFDAALRGLHNCQEEGIKVGLRFTINKQNVRDIPAIFDLLEEENIPRICFYHLVYAGRGSKMVKEDLSLEESRQAVDLILERTRKLHEKGFPAEVLTVDNHCDGPYLYMKLLKENPERAAEVFELLSMNQGNSSGIGIGCVSWDGAVHADQFWRHYSFGNIRERPFSEIWTDLSDKLMAGLKNRKPLIKVNGDRCARCNWLDVCNGNFRVRAEAVYGNVWADDPACYLTKEEIGYYKA</sequence>
<keyword evidence="5" id="KW-0408">Iron</keyword>
<dbReference type="PANTHER" id="PTHR11228">
    <property type="entry name" value="RADICAL SAM DOMAIN PROTEIN"/>
    <property type="match status" value="1"/>
</dbReference>
<evidence type="ECO:0000256" key="1">
    <source>
        <dbReference type="ARBA" id="ARBA00001966"/>
    </source>
</evidence>
<dbReference type="FunFam" id="3.20.20.70:FF:000188">
    <property type="entry name" value="Mycofactocin radical SAM maturase MftC"/>
    <property type="match status" value="1"/>
</dbReference>
<keyword evidence="4" id="KW-0479">Metal-binding</keyword>
<dbReference type="PROSITE" id="PS51918">
    <property type="entry name" value="RADICAL_SAM"/>
    <property type="match status" value="1"/>
</dbReference>
<evidence type="ECO:0000313" key="9">
    <source>
        <dbReference type="EMBL" id="AKB82268.1"/>
    </source>
</evidence>
<dbReference type="InterPro" id="IPR034479">
    <property type="entry name" value="AhbC-like"/>
</dbReference>
<dbReference type="Gene3D" id="3.20.20.70">
    <property type="entry name" value="Aldolase class I"/>
    <property type="match status" value="1"/>
</dbReference>
<keyword evidence="3" id="KW-0949">S-adenosyl-L-methionine</keyword>
<keyword evidence="2" id="KW-0004">4Fe-4S</keyword>
<protein>
    <submittedName>
        <fullName evidence="9">Radical SAM domain protein</fullName>
    </submittedName>
</protein>
<dbReference type="STRING" id="1434107.MSBR3_1690"/>
<evidence type="ECO:0000259" key="8">
    <source>
        <dbReference type="PROSITE" id="PS51918"/>
    </source>
</evidence>
<dbReference type="SUPFAM" id="SSF102114">
    <property type="entry name" value="Radical SAM enzymes"/>
    <property type="match status" value="1"/>
</dbReference>
<dbReference type="InterPro" id="IPR023885">
    <property type="entry name" value="4Fe4S-binding_SPASM_dom"/>
</dbReference>
<dbReference type="InterPro" id="IPR050377">
    <property type="entry name" value="Radical_SAM_PqqE_MftC-like"/>
</dbReference>
<dbReference type="GO" id="GO:0006783">
    <property type="term" value="P:heme biosynthetic process"/>
    <property type="evidence" value="ECO:0007669"/>
    <property type="project" value="TreeGrafter"/>
</dbReference>
<dbReference type="GO" id="GO:0051539">
    <property type="term" value="F:4 iron, 4 sulfur cluster binding"/>
    <property type="evidence" value="ECO:0007669"/>
    <property type="project" value="UniProtKB-KW"/>
</dbReference>
<dbReference type="OrthoDB" id="30736at2157"/>
<evidence type="ECO:0000256" key="5">
    <source>
        <dbReference type="ARBA" id="ARBA00023004"/>
    </source>
</evidence>
<dbReference type="InterPro" id="IPR006638">
    <property type="entry name" value="Elp3/MiaA/NifB-like_rSAM"/>
</dbReference>
<dbReference type="NCBIfam" id="TIGR04546">
    <property type="entry name" value="rSAM_ahbC_deAc"/>
    <property type="match status" value="1"/>
</dbReference>
<dbReference type="SMART" id="SM00729">
    <property type="entry name" value="Elp3"/>
    <property type="match status" value="1"/>
</dbReference>
<dbReference type="InterPro" id="IPR034480">
    <property type="entry name" value="Heme_synthase-like"/>
</dbReference>
<dbReference type="CDD" id="cd21123">
    <property type="entry name" value="SPASM_MftC-like"/>
    <property type="match status" value="1"/>
</dbReference>
<evidence type="ECO:0000256" key="6">
    <source>
        <dbReference type="ARBA" id="ARBA00023014"/>
    </source>
</evidence>
<dbReference type="InterPro" id="IPR030894">
    <property type="entry name" value="Ahb_Proteobacteria"/>
</dbReference>
<dbReference type="SFLD" id="SFLDS00029">
    <property type="entry name" value="Radical_SAM"/>
    <property type="match status" value="1"/>
</dbReference>
<dbReference type="Proteomes" id="UP000033066">
    <property type="component" value="Chromosome"/>
</dbReference>
<dbReference type="HOGENOM" id="CLU_009273_4_0_2"/>
<dbReference type="GeneID" id="24789236"/>
<dbReference type="PIRSF" id="PIRSF037420">
    <property type="entry name" value="PQQ_syn_pqqE"/>
    <property type="match status" value="1"/>
</dbReference>
<gene>
    <name evidence="9" type="ORF">MSBR3_1690</name>
</gene>